<evidence type="ECO:0000256" key="1">
    <source>
        <dbReference type="ARBA" id="ARBA00001864"/>
    </source>
</evidence>
<evidence type="ECO:0000256" key="5">
    <source>
        <dbReference type="HAMAP-Rule" id="MF_00214"/>
    </source>
</evidence>
<dbReference type="SUPFAM" id="SSF51569">
    <property type="entry name" value="Aldolase"/>
    <property type="match status" value="1"/>
</dbReference>
<sequence>MMDVQVRNMRFDAGKPKICVPLIGITFEEIMEQASLAKKYADVIEWRADYYKDLLDDEELLITLLALRDELREIPLIFNLRTKPEGGQVELTLRDYRRINEFAVSSRAVDIADIELSHVDKLGSTFIKWMQALDTKVILSDHNYGGTPENAVLLFRLNMMEHWGADIAKIVVVPENEGDVIRLMEMTMKAQTFVTLPTITVSIGKLGKLSRLAGYLDGSCMTYGCLPGHSSAEGQIEVEKLVAILEELS</sequence>
<comment type="pathway">
    <text evidence="5">Metabolic intermediate biosynthesis; chorismate biosynthesis; chorismate from D-erythrose 4-phosphate and phosphoenolpyruvate: step 3/7.</text>
</comment>
<dbReference type="InterPro" id="IPR013785">
    <property type="entry name" value="Aldolase_TIM"/>
</dbReference>
<accession>A0ABV0EQW1</accession>
<feature type="active site" description="Proton donor/acceptor" evidence="5">
    <location>
        <position position="142"/>
    </location>
</feature>
<dbReference type="NCBIfam" id="TIGR01093">
    <property type="entry name" value="aroD"/>
    <property type="match status" value="1"/>
</dbReference>
<organism evidence="6 7">
    <name type="scientific">Candidatus Enterococcus ferrettii</name>
    <dbReference type="NCBI Taxonomy" id="2815324"/>
    <lineage>
        <taxon>Bacteria</taxon>
        <taxon>Bacillati</taxon>
        <taxon>Bacillota</taxon>
        <taxon>Bacilli</taxon>
        <taxon>Lactobacillales</taxon>
        <taxon>Enterococcaceae</taxon>
        <taxon>Enterococcus</taxon>
    </lineage>
</organism>
<comment type="caution">
    <text evidence="6">The sequence shown here is derived from an EMBL/GenBank/DDBJ whole genome shotgun (WGS) entry which is preliminary data.</text>
</comment>
<comment type="catalytic activity">
    <reaction evidence="1 5">
        <text>3-dehydroquinate = 3-dehydroshikimate + H2O</text>
        <dbReference type="Rhea" id="RHEA:21096"/>
        <dbReference type="ChEBI" id="CHEBI:15377"/>
        <dbReference type="ChEBI" id="CHEBI:16630"/>
        <dbReference type="ChEBI" id="CHEBI:32364"/>
        <dbReference type="EC" id="4.2.1.10"/>
    </reaction>
</comment>
<name>A0ABV0EQW1_9ENTE</name>
<feature type="binding site" evidence="5">
    <location>
        <position position="235"/>
    </location>
    <ligand>
        <name>3-dehydroquinate</name>
        <dbReference type="ChEBI" id="CHEBI:32364"/>
    </ligand>
</feature>
<keyword evidence="2 5" id="KW-0057">Aromatic amino acid biosynthesis</keyword>
<feature type="binding site" evidence="5">
    <location>
        <position position="231"/>
    </location>
    <ligand>
        <name>3-dehydroquinate</name>
        <dbReference type="ChEBI" id="CHEBI:32364"/>
    </ligand>
</feature>
<dbReference type="Pfam" id="PF01487">
    <property type="entry name" value="DHquinase_I"/>
    <property type="match status" value="1"/>
</dbReference>
<dbReference type="PANTHER" id="PTHR43699">
    <property type="entry name" value="3-DEHYDROQUINATE DEHYDRATASE"/>
    <property type="match status" value="1"/>
</dbReference>
<evidence type="ECO:0000256" key="4">
    <source>
        <dbReference type="ARBA" id="ARBA00023270"/>
    </source>
</evidence>
<reference evidence="6 7" key="2">
    <citation type="submission" date="2024-02" db="EMBL/GenBank/DDBJ databases">
        <title>The Genome Sequence of Enterococcus sp. DIV0159.</title>
        <authorList>
            <person name="Earl A."/>
            <person name="Manson A."/>
            <person name="Gilmore M."/>
            <person name="Sanders J."/>
            <person name="Shea T."/>
            <person name="Howe W."/>
            <person name="Livny J."/>
            <person name="Cuomo C."/>
            <person name="Neafsey D."/>
            <person name="Birren B."/>
        </authorList>
    </citation>
    <scope>NUCLEOTIDE SEQUENCE [LARGE SCALE GENOMIC DNA]</scope>
    <source>
        <strain evidence="6 7">665A</strain>
    </source>
</reference>
<comment type="function">
    <text evidence="5">Involved in the third step of the chorismate pathway, which leads to the biosynthesis of aromatic amino acids. Catalyzes the cis-dehydration of 3-dehydroquinate (DHQ) and introduces the first double bond of the aromatic ring to yield 3-dehydroshikimate.</text>
</comment>
<keyword evidence="5" id="KW-0028">Amino-acid biosynthesis</keyword>
<evidence type="ECO:0000313" key="7">
    <source>
        <dbReference type="Proteomes" id="UP000664357"/>
    </source>
</evidence>
<keyword evidence="4 5" id="KW-0704">Schiff base</keyword>
<feature type="binding site" evidence="5">
    <location>
        <position position="81"/>
    </location>
    <ligand>
        <name>3-dehydroquinate</name>
        <dbReference type="ChEBI" id="CHEBI:32364"/>
    </ligand>
</feature>
<dbReference type="PANTHER" id="PTHR43699:SF1">
    <property type="entry name" value="3-DEHYDROQUINATE DEHYDRATASE"/>
    <property type="match status" value="1"/>
</dbReference>
<evidence type="ECO:0000313" key="6">
    <source>
        <dbReference type="EMBL" id="MEO1770936.1"/>
    </source>
</evidence>
<dbReference type="InterPro" id="IPR050146">
    <property type="entry name" value="Type-I_3-dehydroquinase"/>
</dbReference>
<evidence type="ECO:0000256" key="3">
    <source>
        <dbReference type="ARBA" id="ARBA00023239"/>
    </source>
</evidence>
<comment type="caution">
    <text evidence="5">Lacks conserved residue(s) required for the propagation of feature annotation.</text>
</comment>
<feature type="active site" description="Schiff-base intermediate with substrate" evidence="5">
    <location>
        <position position="169"/>
    </location>
</feature>
<reference evidence="6 7" key="1">
    <citation type="submission" date="2021-03" db="EMBL/GenBank/DDBJ databases">
        <authorList>
            <person name="Gilmore M.S."/>
            <person name="Schwartzman J."/>
            <person name="Van Tyne D."/>
            <person name="Martin M."/>
            <person name="Earl A.M."/>
            <person name="Manson A.L."/>
            <person name="Straub T."/>
            <person name="Salamzade R."/>
            <person name="Saavedra J."/>
            <person name="Lebreton F."/>
            <person name="Prichula J."/>
            <person name="Schaufler K."/>
            <person name="Gaca A."/>
            <person name="Sgardioli B."/>
            <person name="Wagenaar J."/>
            <person name="Strong T."/>
        </authorList>
    </citation>
    <scope>NUCLEOTIDE SEQUENCE [LARGE SCALE GENOMIC DNA]</scope>
    <source>
        <strain evidence="6 7">665A</strain>
    </source>
</reference>
<keyword evidence="7" id="KW-1185">Reference proteome</keyword>
<comment type="similarity">
    <text evidence="5">Belongs to the type-I 3-dehydroquinase family.</text>
</comment>
<feature type="binding site" evidence="5">
    <location>
        <begin position="45"/>
        <end position="47"/>
    </location>
    <ligand>
        <name>3-dehydroquinate</name>
        <dbReference type="ChEBI" id="CHEBI:32364"/>
    </ligand>
</feature>
<protein>
    <recommendedName>
        <fullName evidence="5">3-dehydroquinate dehydratase</fullName>
        <shortName evidence="5">3-dehydroquinase</shortName>
        <ecNumber evidence="5">4.2.1.10</ecNumber>
    </recommendedName>
    <alternativeName>
        <fullName evidence="5">Type I DHQase</fullName>
    </alternativeName>
    <alternativeName>
        <fullName evidence="5">Type I dehydroquinase</fullName>
        <shortName evidence="5">DHQ1</shortName>
    </alternativeName>
</protein>
<dbReference type="EMBL" id="JAFREL020000002">
    <property type="protein sequence ID" value="MEO1770936.1"/>
    <property type="molecule type" value="Genomic_DNA"/>
</dbReference>
<evidence type="ECO:0000256" key="2">
    <source>
        <dbReference type="ARBA" id="ARBA00023141"/>
    </source>
</evidence>
<comment type="subunit">
    <text evidence="5">Homodimer.</text>
</comment>
<dbReference type="HAMAP" id="MF_00214">
    <property type="entry name" value="AroD"/>
    <property type="match status" value="1"/>
</dbReference>
<dbReference type="Proteomes" id="UP000664357">
    <property type="component" value="Unassembled WGS sequence"/>
</dbReference>
<feature type="binding site" evidence="5">
    <location>
        <position position="211"/>
    </location>
    <ligand>
        <name>3-dehydroquinate</name>
        <dbReference type="ChEBI" id="CHEBI:32364"/>
    </ligand>
</feature>
<gene>
    <name evidence="5" type="primary">aroD</name>
    <name evidence="6" type="ORF">JZO67_002909</name>
</gene>
<dbReference type="EC" id="4.2.1.10" evidence="5"/>
<keyword evidence="3 5" id="KW-0456">Lyase</keyword>
<dbReference type="CDD" id="cd00502">
    <property type="entry name" value="DHQase_I"/>
    <property type="match status" value="1"/>
</dbReference>
<proteinExistence type="inferred from homology"/>
<dbReference type="InterPro" id="IPR001381">
    <property type="entry name" value="DHquinase_I"/>
</dbReference>
<dbReference type="Gene3D" id="3.20.20.70">
    <property type="entry name" value="Aldolase class I"/>
    <property type="match status" value="1"/>
</dbReference>
<dbReference type="RefSeq" id="WP_207704987.1">
    <property type="nucleotide sequence ID" value="NZ_JAFREL020000002.1"/>
</dbReference>